<dbReference type="AlphaFoldDB" id="A0A0X1U7I0"/>
<dbReference type="Proteomes" id="UP000184204">
    <property type="component" value="Unassembled WGS sequence"/>
</dbReference>
<reference evidence="2 4" key="1">
    <citation type="journal article" date="2016" name="Genome Announc.">
        <title>Complete Genome Sequence of the Amino Acid-Fermenting Clostridium propionicum X2 (DSM 1682).</title>
        <authorList>
            <person name="Poehlein A."/>
            <person name="Schlien K."/>
            <person name="Chowdhury N.P."/>
            <person name="Gottschalk G."/>
            <person name="Buckel W."/>
            <person name="Daniel R."/>
        </authorList>
    </citation>
    <scope>NUCLEOTIDE SEQUENCE [LARGE SCALE GENOMIC DNA]</scope>
    <source>
        <strain evidence="2 4">X2</strain>
    </source>
</reference>
<dbReference type="GO" id="GO:0010181">
    <property type="term" value="F:FMN binding"/>
    <property type="evidence" value="ECO:0007669"/>
    <property type="project" value="InterPro"/>
</dbReference>
<dbReference type="Pfam" id="PF12682">
    <property type="entry name" value="Flavodoxin_4"/>
    <property type="match status" value="1"/>
</dbReference>
<organism evidence="3 5">
    <name type="scientific">Anaerotignum propionicum DSM 1682</name>
    <dbReference type="NCBI Taxonomy" id="991789"/>
    <lineage>
        <taxon>Bacteria</taxon>
        <taxon>Bacillati</taxon>
        <taxon>Bacillota</taxon>
        <taxon>Clostridia</taxon>
        <taxon>Lachnospirales</taxon>
        <taxon>Anaerotignaceae</taxon>
        <taxon>Anaerotignum</taxon>
    </lineage>
</organism>
<dbReference type="InterPro" id="IPR008254">
    <property type="entry name" value="Flavodoxin/NO_synth"/>
</dbReference>
<keyword evidence="4" id="KW-1185">Reference proteome</keyword>
<dbReference type="OrthoDB" id="9806505at2"/>
<reference evidence="5" key="4">
    <citation type="submission" date="2016-11" db="EMBL/GenBank/DDBJ databases">
        <authorList>
            <person name="Jaros S."/>
            <person name="Januszkiewicz K."/>
            <person name="Wedrychowicz H."/>
        </authorList>
    </citation>
    <scope>NUCLEOTIDE SEQUENCE [LARGE SCALE GENOMIC DNA]</scope>
    <source>
        <strain evidence="5">DSM 1682</strain>
    </source>
</reference>
<dbReference type="RefSeq" id="WP_066049249.1">
    <property type="nucleotide sequence ID" value="NZ_CP014223.1"/>
</dbReference>
<protein>
    <submittedName>
        <fullName evidence="3">Flavodoxin</fullName>
    </submittedName>
</protein>
<evidence type="ECO:0000313" key="2">
    <source>
        <dbReference type="EMBL" id="AMJ40900.1"/>
    </source>
</evidence>
<dbReference type="GO" id="GO:0016651">
    <property type="term" value="F:oxidoreductase activity, acting on NAD(P)H"/>
    <property type="evidence" value="ECO:0007669"/>
    <property type="project" value="UniProtKB-ARBA"/>
</dbReference>
<evidence type="ECO:0000313" key="4">
    <source>
        <dbReference type="Proteomes" id="UP000068026"/>
    </source>
</evidence>
<reference evidence="3" key="3">
    <citation type="submission" date="2016-11" db="EMBL/GenBank/DDBJ databases">
        <authorList>
            <person name="Varghese N."/>
            <person name="Submissions S."/>
        </authorList>
    </citation>
    <scope>NUCLEOTIDE SEQUENCE</scope>
    <source>
        <strain evidence="3">DSM 1682</strain>
    </source>
</reference>
<dbReference type="PANTHER" id="PTHR39201:SF1">
    <property type="entry name" value="FLAVODOXIN-LIKE DOMAIN-CONTAINING PROTEIN"/>
    <property type="match status" value="1"/>
</dbReference>
<dbReference type="PANTHER" id="PTHR39201">
    <property type="entry name" value="EXPORTED PROTEIN-RELATED"/>
    <property type="match status" value="1"/>
</dbReference>
<sequence length="157" mass="17318">MSTLVVFFSFEGNTKLVGDVIAKTMKADTVELKTSKQYPTEGFGKFFWGGKSVLFGEKPQLINERIDLSKYDTVVIGTPIWAGSFAPPIKSFITQYKMEGKRIALFACHGGGGAKKCFSKLKEAFPENQFIGEIAFVEPKKNSEVSSNEAAKWASEL</sequence>
<evidence type="ECO:0000313" key="3">
    <source>
        <dbReference type="EMBL" id="SHE75976.1"/>
    </source>
</evidence>
<dbReference type="SUPFAM" id="SSF52218">
    <property type="entry name" value="Flavoproteins"/>
    <property type="match status" value="1"/>
</dbReference>
<dbReference type="EMBL" id="CP014223">
    <property type="protein sequence ID" value="AMJ40900.1"/>
    <property type="molecule type" value="Genomic_DNA"/>
</dbReference>
<accession>A0A0X1U7I0</accession>
<feature type="domain" description="Flavodoxin-like" evidence="1">
    <location>
        <begin position="3"/>
        <end position="157"/>
    </location>
</feature>
<proteinExistence type="predicted"/>
<dbReference type="InterPro" id="IPR029039">
    <property type="entry name" value="Flavoprotein-like_sf"/>
</dbReference>
<name>A0A0X1U7I0_ANAPI</name>
<gene>
    <name evidence="2" type="ORF">CPRO_13070</name>
    <name evidence="3" type="ORF">SAMN02745151_01719</name>
</gene>
<dbReference type="KEGG" id="cpro:CPRO_13070"/>
<evidence type="ECO:0000259" key="1">
    <source>
        <dbReference type="PROSITE" id="PS50902"/>
    </source>
</evidence>
<evidence type="ECO:0000313" key="5">
    <source>
        <dbReference type="Proteomes" id="UP000184204"/>
    </source>
</evidence>
<dbReference type="Proteomes" id="UP000068026">
    <property type="component" value="Chromosome"/>
</dbReference>
<reference evidence="4" key="2">
    <citation type="submission" date="2016-01" db="EMBL/GenBank/DDBJ databases">
        <authorList>
            <person name="Poehlein A."/>
            <person name="Schlien K."/>
            <person name="Gottschalk G."/>
            <person name="Buckel W."/>
            <person name="Daniel R."/>
        </authorList>
    </citation>
    <scope>NUCLEOTIDE SEQUENCE [LARGE SCALE GENOMIC DNA]</scope>
    <source>
        <strain evidence="4">X2</strain>
    </source>
</reference>
<dbReference type="PROSITE" id="PS50902">
    <property type="entry name" value="FLAVODOXIN_LIKE"/>
    <property type="match status" value="1"/>
</dbReference>
<dbReference type="EMBL" id="FQUA01000006">
    <property type="protein sequence ID" value="SHE75976.1"/>
    <property type="molecule type" value="Genomic_DNA"/>
</dbReference>
<dbReference type="Gene3D" id="3.40.50.360">
    <property type="match status" value="1"/>
</dbReference>